<reference evidence="1" key="1">
    <citation type="submission" date="2018-05" db="EMBL/GenBank/DDBJ databases">
        <authorList>
            <person name="Lanie J.A."/>
            <person name="Ng W.-L."/>
            <person name="Kazmierczak K.M."/>
            <person name="Andrzejewski T.M."/>
            <person name="Davidsen T.M."/>
            <person name="Wayne K.J."/>
            <person name="Tettelin H."/>
            <person name="Glass J.I."/>
            <person name="Rusch D."/>
            <person name="Podicherti R."/>
            <person name="Tsui H.-C.T."/>
            <person name="Winkler M.E."/>
        </authorList>
    </citation>
    <scope>NUCLEOTIDE SEQUENCE</scope>
</reference>
<dbReference type="EMBL" id="UINC01210486">
    <property type="protein sequence ID" value="SVE33960.1"/>
    <property type="molecule type" value="Genomic_DNA"/>
</dbReference>
<name>A0A383CPK6_9ZZZZ</name>
<feature type="non-terminal residue" evidence="1">
    <location>
        <position position="1"/>
    </location>
</feature>
<proteinExistence type="predicted"/>
<protein>
    <submittedName>
        <fullName evidence="1">Uncharacterized protein</fullName>
    </submittedName>
</protein>
<evidence type="ECO:0000313" key="1">
    <source>
        <dbReference type="EMBL" id="SVE33960.1"/>
    </source>
</evidence>
<organism evidence="1">
    <name type="scientific">marine metagenome</name>
    <dbReference type="NCBI Taxonomy" id="408172"/>
    <lineage>
        <taxon>unclassified sequences</taxon>
        <taxon>metagenomes</taxon>
        <taxon>ecological metagenomes</taxon>
    </lineage>
</organism>
<accession>A0A383CPK6</accession>
<sequence length="25" mass="3140">QYAVVRPRQKIQDMIDLDRLPPWWD</sequence>
<dbReference type="AlphaFoldDB" id="A0A383CPK6"/>
<gene>
    <name evidence="1" type="ORF">METZ01_LOCUS486814</name>
</gene>